<feature type="transmembrane region" description="Helical" evidence="6">
    <location>
        <begin position="37"/>
        <end position="56"/>
    </location>
</feature>
<feature type="transmembrane region" description="Helical" evidence="6">
    <location>
        <begin position="12"/>
        <end position="31"/>
    </location>
</feature>
<reference evidence="9 10" key="1">
    <citation type="submission" date="2018-01" db="EMBL/GenBank/DDBJ databases">
        <title>The draft genome sequence of Cohaesibacter sp. H1304.</title>
        <authorList>
            <person name="Wang N.-N."/>
            <person name="Du Z.-J."/>
        </authorList>
    </citation>
    <scope>NUCLEOTIDE SEQUENCE [LARGE SCALE GENOMIC DNA]</scope>
    <source>
        <strain evidence="9 10">H1304</strain>
    </source>
</reference>
<name>A0A2N5XK96_9HYPH</name>
<feature type="domain" description="Methyl-accepting transducer" evidence="7">
    <location>
        <begin position="222"/>
        <end position="465"/>
    </location>
</feature>
<feature type="domain" description="T-SNARE coiled-coil homology" evidence="8">
    <location>
        <begin position="381"/>
        <end position="443"/>
    </location>
</feature>
<dbReference type="SMART" id="SM00283">
    <property type="entry name" value="MA"/>
    <property type="match status" value="1"/>
</dbReference>
<feature type="transmembrane region" description="Helical" evidence="6">
    <location>
        <begin position="68"/>
        <end position="85"/>
    </location>
</feature>
<feature type="transmembrane region" description="Helical" evidence="6">
    <location>
        <begin position="145"/>
        <end position="164"/>
    </location>
</feature>
<dbReference type="GO" id="GO:0006935">
    <property type="term" value="P:chemotaxis"/>
    <property type="evidence" value="ECO:0007669"/>
    <property type="project" value="InterPro"/>
</dbReference>
<sequence length="485" mass="51490">MIDLNILRSQFLKFILGLLWFNAALATFFAFTLPTGGGWVAAAIAVVAAGITSVSAMQSKASVLTQDLSAIALSSQVALIVFVFSDHPYQIDWHMYFFATLSVLAGWCNWRTIVVGAAVVAVHHLVLNFAYPAAVFPDGADIVRVLMHAGVLVLQAGVLIWITANLSNALSTAKSAINEAHDNKNKANSLIEENTANQQRDNERSRKIDGLIADFQTTVASAIDQVTKHGTTMQSTSEALCHKADTTLGQSRDVAVASTDATKNVGMVAAAAEELARSIEQISSQVGETQRVVTETSIAAQTTNEKVSSLDTAAQRIGQVVTLIRDIAEQTNLLALNATIEAARAGEMGKGFAVVASEVKELANQTSKATEEISSQINDIQNSTKDAVSAIEHIANTMQEVNNFTTSIATAVEQQGSATLEISSSVQRAAEGTTSVDANLDQVTESVSSTSQSAQQVLQSSKEMVQETSDLRGKITSFLEAVRAA</sequence>
<evidence type="ECO:0000256" key="2">
    <source>
        <dbReference type="ARBA" id="ARBA00022519"/>
    </source>
</evidence>
<dbReference type="OrthoDB" id="354287at2"/>
<evidence type="ECO:0000256" key="5">
    <source>
        <dbReference type="PROSITE-ProRule" id="PRU00284"/>
    </source>
</evidence>
<protein>
    <submittedName>
        <fullName evidence="9">Chemotaxis protein</fullName>
    </submittedName>
</protein>
<dbReference type="InterPro" id="IPR004089">
    <property type="entry name" value="MCPsignal_dom"/>
</dbReference>
<keyword evidence="6" id="KW-0812">Transmembrane</keyword>
<comment type="caution">
    <text evidence="9">The sequence shown here is derived from an EMBL/GenBank/DDBJ whole genome shotgun (WGS) entry which is preliminary data.</text>
</comment>
<dbReference type="GO" id="GO:0004888">
    <property type="term" value="F:transmembrane signaling receptor activity"/>
    <property type="evidence" value="ECO:0007669"/>
    <property type="project" value="InterPro"/>
</dbReference>
<dbReference type="PRINTS" id="PR00260">
    <property type="entry name" value="CHEMTRNSDUCR"/>
</dbReference>
<evidence type="ECO:0000256" key="1">
    <source>
        <dbReference type="ARBA" id="ARBA00004429"/>
    </source>
</evidence>
<evidence type="ECO:0000313" key="9">
    <source>
        <dbReference type="EMBL" id="PLW74943.1"/>
    </source>
</evidence>
<comment type="subcellular location">
    <subcellularLocation>
        <location evidence="1">Cell inner membrane</location>
        <topology evidence="1">Multi-pass membrane protein</topology>
    </subcellularLocation>
</comment>
<dbReference type="PROSITE" id="PS50111">
    <property type="entry name" value="CHEMOTAXIS_TRANSDUC_2"/>
    <property type="match status" value="1"/>
</dbReference>
<dbReference type="Pfam" id="PF00015">
    <property type="entry name" value="MCPsignal"/>
    <property type="match status" value="1"/>
</dbReference>
<gene>
    <name evidence="9" type="ORF">C0081_21805</name>
</gene>
<dbReference type="InterPro" id="IPR004090">
    <property type="entry name" value="Chemotax_Me-accpt_rcpt"/>
</dbReference>
<keyword evidence="6" id="KW-1133">Transmembrane helix</keyword>
<evidence type="ECO:0000256" key="6">
    <source>
        <dbReference type="SAM" id="Phobius"/>
    </source>
</evidence>
<feature type="transmembrane region" description="Helical" evidence="6">
    <location>
        <begin position="113"/>
        <end position="133"/>
    </location>
</feature>
<dbReference type="SUPFAM" id="SSF58104">
    <property type="entry name" value="Methyl-accepting chemotaxis protein (MCP) signaling domain"/>
    <property type="match status" value="1"/>
</dbReference>
<dbReference type="GO" id="GO:0005886">
    <property type="term" value="C:plasma membrane"/>
    <property type="evidence" value="ECO:0007669"/>
    <property type="project" value="UniProtKB-SubCell"/>
</dbReference>
<evidence type="ECO:0000259" key="8">
    <source>
        <dbReference type="PROSITE" id="PS50192"/>
    </source>
</evidence>
<dbReference type="InterPro" id="IPR000727">
    <property type="entry name" value="T_SNARE_dom"/>
</dbReference>
<keyword evidence="2" id="KW-0997">Cell inner membrane</keyword>
<evidence type="ECO:0000256" key="3">
    <source>
        <dbReference type="ARBA" id="ARBA00023224"/>
    </source>
</evidence>
<dbReference type="Gene3D" id="1.10.287.950">
    <property type="entry name" value="Methyl-accepting chemotaxis protein"/>
    <property type="match status" value="1"/>
</dbReference>
<dbReference type="AlphaFoldDB" id="A0A2N5XK96"/>
<keyword evidence="6" id="KW-0472">Membrane</keyword>
<evidence type="ECO:0000256" key="4">
    <source>
        <dbReference type="ARBA" id="ARBA00029447"/>
    </source>
</evidence>
<dbReference type="PROSITE" id="PS50192">
    <property type="entry name" value="T_SNARE"/>
    <property type="match status" value="1"/>
</dbReference>
<dbReference type="EMBL" id="PKUQ01000055">
    <property type="protein sequence ID" value="PLW74943.1"/>
    <property type="molecule type" value="Genomic_DNA"/>
</dbReference>
<accession>A0A2N5XK96</accession>
<comment type="similarity">
    <text evidence="4">Belongs to the methyl-accepting chemotaxis (MCP) protein family.</text>
</comment>
<organism evidence="9 10">
    <name type="scientific">Cohaesibacter celericrescens</name>
    <dbReference type="NCBI Taxonomy" id="2067669"/>
    <lineage>
        <taxon>Bacteria</taxon>
        <taxon>Pseudomonadati</taxon>
        <taxon>Pseudomonadota</taxon>
        <taxon>Alphaproteobacteria</taxon>
        <taxon>Hyphomicrobiales</taxon>
        <taxon>Cohaesibacteraceae</taxon>
    </lineage>
</organism>
<dbReference type="PANTHER" id="PTHR32089:SF112">
    <property type="entry name" value="LYSOZYME-LIKE PROTEIN-RELATED"/>
    <property type="match status" value="1"/>
</dbReference>
<keyword evidence="2" id="KW-1003">Cell membrane</keyword>
<evidence type="ECO:0000313" key="10">
    <source>
        <dbReference type="Proteomes" id="UP000234881"/>
    </source>
</evidence>
<keyword evidence="3 5" id="KW-0807">Transducer</keyword>
<keyword evidence="10" id="KW-1185">Reference proteome</keyword>
<proteinExistence type="inferred from homology"/>
<dbReference type="PANTHER" id="PTHR32089">
    <property type="entry name" value="METHYL-ACCEPTING CHEMOTAXIS PROTEIN MCPB"/>
    <property type="match status" value="1"/>
</dbReference>
<dbReference type="RefSeq" id="WP_101535843.1">
    <property type="nucleotide sequence ID" value="NZ_JBFHIU010000004.1"/>
</dbReference>
<dbReference type="Proteomes" id="UP000234881">
    <property type="component" value="Unassembled WGS sequence"/>
</dbReference>
<evidence type="ECO:0000259" key="7">
    <source>
        <dbReference type="PROSITE" id="PS50111"/>
    </source>
</evidence>
<dbReference type="GO" id="GO:0007165">
    <property type="term" value="P:signal transduction"/>
    <property type="evidence" value="ECO:0007669"/>
    <property type="project" value="UniProtKB-KW"/>
</dbReference>